<gene>
    <name evidence="1" type="ORF">ACFSJC_09125</name>
</gene>
<dbReference type="RefSeq" id="WP_386025937.1">
    <property type="nucleotide sequence ID" value="NZ_JBHUHX010000016.1"/>
</dbReference>
<reference evidence="2" key="1">
    <citation type="journal article" date="2019" name="Int. J. Syst. Evol. Microbiol.">
        <title>The Global Catalogue of Microorganisms (GCM) 10K type strain sequencing project: providing services to taxonomists for standard genome sequencing and annotation.</title>
        <authorList>
            <consortium name="The Broad Institute Genomics Platform"/>
            <consortium name="The Broad Institute Genome Sequencing Center for Infectious Disease"/>
            <person name="Wu L."/>
            <person name="Ma J."/>
        </authorList>
    </citation>
    <scope>NUCLEOTIDE SEQUENCE [LARGE SCALE GENOMIC DNA]</scope>
    <source>
        <strain evidence="2">KACC 12597</strain>
    </source>
</reference>
<organism evidence="1 2">
    <name type="scientific">Thiorhodococcus fuscus</name>
    <dbReference type="NCBI Taxonomy" id="527200"/>
    <lineage>
        <taxon>Bacteria</taxon>
        <taxon>Pseudomonadati</taxon>
        <taxon>Pseudomonadota</taxon>
        <taxon>Gammaproteobacteria</taxon>
        <taxon>Chromatiales</taxon>
        <taxon>Chromatiaceae</taxon>
        <taxon>Thiorhodococcus</taxon>
    </lineage>
</organism>
<name>A0ABW4YAN4_9GAMM</name>
<accession>A0ABW4YAN4</accession>
<dbReference type="InterPro" id="IPR021747">
    <property type="entry name" value="DUF3313"/>
</dbReference>
<dbReference type="EMBL" id="JBHUHX010000016">
    <property type="protein sequence ID" value="MFD2111998.1"/>
    <property type="molecule type" value="Genomic_DNA"/>
</dbReference>
<dbReference type="Pfam" id="PF11769">
    <property type="entry name" value="DUF3313"/>
    <property type="match status" value="1"/>
</dbReference>
<evidence type="ECO:0000313" key="1">
    <source>
        <dbReference type="EMBL" id="MFD2111998.1"/>
    </source>
</evidence>
<sequence>MDTCQCLTRSRLDRAQATSALSGAPGLGAFDRICCPGYGYAEPCSGWKLEPLRLYPEPRPTEQVSREELKRILAYANQALKRKLTKRFILVKRPQPGAVRLRAAISGVAAQGEGLAPYQYVPIALAATMAKRAVAGTLQRAFIVGESELLDGVSGELLAQQVKVGSGAGAKLEKIAGKDRITLETLKPLLDELAAAALPNLEQVVRPRAGQPPASRPSLKT</sequence>
<protein>
    <submittedName>
        <fullName evidence="1">DUF3313 domain-containing protein</fullName>
    </submittedName>
</protein>
<comment type="caution">
    <text evidence="1">The sequence shown here is derived from an EMBL/GenBank/DDBJ whole genome shotgun (WGS) entry which is preliminary data.</text>
</comment>
<dbReference type="Proteomes" id="UP001597337">
    <property type="component" value="Unassembled WGS sequence"/>
</dbReference>
<proteinExistence type="predicted"/>
<evidence type="ECO:0000313" key="2">
    <source>
        <dbReference type="Proteomes" id="UP001597337"/>
    </source>
</evidence>
<keyword evidence="2" id="KW-1185">Reference proteome</keyword>